<comment type="caution">
    <text evidence="2">The sequence shown here is derived from an EMBL/GenBank/DDBJ whole genome shotgun (WGS) entry which is preliminary data.</text>
</comment>
<organism evidence="2 3">
    <name type="scientific">Aduncisulcus paluster</name>
    <dbReference type="NCBI Taxonomy" id="2918883"/>
    <lineage>
        <taxon>Eukaryota</taxon>
        <taxon>Metamonada</taxon>
        <taxon>Carpediemonas-like organisms</taxon>
        <taxon>Aduncisulcus</taxon>
    </lineage>
</organism>
<feature type="domain" description="SLH" evidence="1">
    <location>
        <begin position="1"/>
        <end position="53"/>
    </location>
</feature>
<dbReference type="InterPro" id="IPR001119">
    <property type="entry name" value="SLH_dom"/>
</dbReference>
<protein>
    <submittedName>
        <fullName evidence="2">S-layer homology domain-containing protein</fullName>
    </submittedName>
</protein>
<dbReference type="PROSITE" id="PS51272">
    <property type="entry name" value="SLH"/>
    <property type="match status" value="2"/>
</dbReference>
<gene>
    <name evidence="2" type="ORF">ADUPG1_001519</name>
</gene>
<dbReference type="EMBL" id="BQXS01001311">
    <property type="protein sequence ID" value="GKT30468.1"/>
    <property type="molecule type" value="Genomic_DNA"/>
</dbReference>
<evidence type="ECO:0000313" key="3">
    <source>
        <dbReference type="Proteomes" id="UP001057375"/>
    </source>
</evidence>
<dbReference type="Proteomes" id="UP001057375">
    <property type="component" value="Unassembled WGS sequence"/>
</dbReference>
<evidence type="ECO:0000259" key="1">
    <source>
        <dbReference type="PROSITE" id="PS51272"/>
    </source>
</evidence>
<sequence length="111" mass="12335">GEKWYDAYIFASKANGLISPTAEFDPESNITREEMAEILGQYLETKKIEPKYDPIKFIDESAIDSDSFEAVNSAVRYGLFSGRADGSFDPDATATRAEVAQVIFDLVQLVQ</sequence>
<evidence type="ECO:0000313" key="2">
    <source>
        <dbReference type="EMBL" id="GKT30468.1"/>
    </source>
</evidence>
<accession>A0ABQ5KD37</accession>
<feature type="non-terminal residue" evidence="2">
    <location>
        <position position="1"/>
    </location>
</feature>
<proteinExistence type="predicted"/>
<feature type="domain" description="SLH" evidence="1">
    <location>
        <begin position="54"/>
        <end position="111"/>
    </location>
</feature>
<name>A0ABQ5KD37_9EUKA</name>
<dbReference type="Pfam" id="PF00395">
    <property type="entry name" value="SLH"/>
    <property type="match status" value="2"/>
</dbReference>
<reference evidence="2" key="1">
    <citation type="submission" date="2022-03" db="EMBL/GenBank/DDBJ databases">
        <title>Draft genome sequence of Aduncisulcus paluster, a free-living microaerophilic Fornicata.</title>
        <authorList>
            <person name="Yuyama I."/>
            <person name="Kume K."/>
            <person name="Tamura T."/>
            <person name="Inagaki Y."/>
            <person name="Hashimoto T."/>
        </authorList>
    </citation>
    <scope>NUCLEOTIDE SEQUENCE</scope>
    <source>
        <strain evidence="2">NY0171</strain>
    </source>
</reference>
<keyword evidence="3" id="KW-1185">Reference proteome</keyword>